<evidence type="ECO:0000313" key="2">
    <source>
        <dbReference type="EMBL" id="GAK73859.1"/>
    </source>
</evidence>
<feature type="transmembrane region" description="Helical" evidence="1">
    <location>
        <begin position="49"/>
        <end position="69"/>
    </location>
</feature>
<name>A0ABQ0J2S4_9MOLU</name>
<keyword evidence="1" id="KW-0472">Membrane</keyword>
<keyword evidence="2" id="KW-0645">Protease</keyword>
<feature type="transmembrane region" description="Helical" evidence="1">
    <location>
        <begin position="6"/>
        <end position="28"/>
    </location>
</feature>
<dbReference type="Proteomes" id="UP000028900">
    <property type="component" value="Unassembled WGS sequence"/>
</dbReference>
<keyword evidence="2" id="KW-0378">Hydrolase</keyword>
<keyword evidence="1" id="KW-0812">Transmembrane</keyword>
<comment type="caution">
    <text evidence="2">The sequence shown here is derived from an EMBL/GenBank/DDBJ whole genome shotgun (WGS) entry which is preliminary data.</text>
</comment>
<protein>
    <submittedName>
        <fullName evidence="2">ATP-dependent Zn protease</fullName>
    </submittedName>
</protein>
<reference evidence="2 3" key="2">
    <citation type="journal article" date="2014" name="Genome Announc.">
        <title>Draft Genome Sequence of 'Candidatus Phytoplasma asteris' Strain OY-V, an Unculturable Plant-Pathogenic Bacterium.</title>
        <authorList>
            <person name="Kakizawa S."/>
            <person name="Makino A."/>
            <person name="Ishii Y."/>
            <person name="Tamaki H."/>
            <person name="Kamagata Y."/>
        </authorList>
    </citation>
    <scope>NUCLEOTIDE SEQUENCE [LARGE SCALE GENOMIC DNA]</scope>
    <source>
        <strain evidence="2 3">OY-V</strain>
    </source>
</reference>
<gene>
    <name evidence="2" type="ORF">OYV_03440</name>
</gene>
<dbReference type="RefSeq" id="WP_042067985.1">
    <property type="nucleotide sequence ID" value="NZ_BBIY01000028.1"/>
</dbReference>
<keyword evidence="1" id="KW-1133">Transmembrane helix</keyword>
<keyword evidence="3" id="KW-1185">Reference proteome</keyword>
<dbReference type="GO" id="GO:0006508">
    <property type="term" value="P:proteolysis"/>
    <property type="evidence" value="ECO:0007669"/>
    <property type="project" value="UniProtKB-KW"/>
</dbReference>
<sequence length="301" mass="35497">MALFQKLTIIGFLFLLFVVIIPLCIYFYQTQQNKKRITKTNLKSTIFFYYIKLILSAVVIGIITFIWYIKVNTANQSDSHTIKPPKIETNDEWFQTKNKQKESESYYDSYRIDYSEKNKEVIQTLKASEITHLEMVGSDGSKTKIEGTPMIKRTYNFYGIAGLGRGHHQEYEPTDLPIYIKDLHPFDKWNEPLSNRPGHYFNYFHTNDKDKDSQFVNDLRVSHVNHTVGVEYKGPKYLLEEDKDFFMDEVQYPTNKEDQDGHTILNISYLHFNPVKQYLTLYTKKFNTKETEKSLKPSKRG</sequence>
<evidence type="ECO:0000313" key="3">
    <source>
        <dbReference type="Proteomes" id="UP000028900"/>
    </source>
</evidence>
<evidence type="ECO:0000256" key="1">
    <source>
        <dbReference type="SAM" id="Phobius"/>
    </source>
</evidence>
<reference evidence="3" key="1">
    <citation type="journal article" date="2014" name="Genome Announc.">
        <title>Draft Genome Sequence of ''Candidatus Phytoplasma asteris'' Strain OY-V, an Unculturable Plant-Pathogenic Bacterium.</title>
        <authorList>
            <person name="Kakizawa S."/>
            <person name="Makino A."/>
            <person name="Ishii Y."/>
            <person name="Tamaki H."/>
            <person name="Kamagata Y."/>
        </authorList>
    </citation>
    <scope>NUCLEOTIDE SEQUENCE [LARGE SCALE GENOMIC DNA]</scope>
    <source>
        <strain evidence="3">OY-V</strain>
    </source>
</reference>
<proteinExistence type="predicted"/>
<organism evidence="2 3">
    <name type="scientific">'Chrysanthemum coronarium' phytoplasma</name>
    <dbReference type="NCBI Taxonomy" id="1520703"/>
    <lineage>
        <taxon>Bacteria</taxon>
        <taxon>Bacillati</taxon>
        <taxon>Mycoplasmatota</taxon>
        <taxon>Mollicutes</taxon>
        <taxon>Acholeplasmatales</taxon>
        <taxon>Acholeplasmataceae</taxon>
        <taxon>Candidatus Phytoplasma</taxon>
        <taxon>16SrI (Aster yellows group)</taxon>
    </lineage>
</organism>
<dbReference type="EMBL" id="BBIY01000028">
    <property type="protein sequence ID" value="GAK73859.1"/>
    <property type="molecule type" value="Genomic_DNA"/>
</dbReference>
<accession>A0ABQ0J2S4</accession>
<dbReference type="GO" id="GO:0008233">
    <property type="term" value="F:peptidase activity"/>
    <property type="evidence" value="ECO:0007669"/>
    <property type="project" value="UniProtKB-KW"/>
</dbReference>